<dbReference type="Gene3D" id="3.60.40.10">
    <property type="entry name" value="PPM-type phosphatase domain"/>
    <property type="match status" value="1"/>
</dbReference>
<accession>A0A7T4MRZ3</accession>
<protein>
    <submittedName>
        <fullName evidence="2">Protein phosphatase 2C domain-containing protein</fullName>
    </submittedName>
</protein>
<dbReference type="SUPFAM" id="SSF81606">
    <property type="entry name" value="PP2C-like"/>
    <property type="match status" value="1"/>
</dbReference>
<organism evidence="2 3">
    <name type="scientific">Rothia kristinae</name>
    <dbReference type="NCBI Taxonomy" id="37923"/>
    <lineage>
        <taxon>Bacteria</taxon>
        <taxon>Bacillati</taxon>
        <taxon>Actinomycetota</taxon>
        <taxon>Actinomycetes</taxon>
        <taxon>Micrococcales</taxon>
        <taxon>Micrococcaceae</taxon>
        <taxon>Rothia</taxon>
    </lineage>
</organism>
<dbReference type="InterPro" id="IPR036457">
    <property type="entry name" value="PPM-type-like_dom_sf"/>
</dbReference>
<evidence type="ECO:0000313" key="3">
    <source>
        <dbReference type="Proteomes" id="UP000595221"/>
    </source>
</evidence>
<sequence>MAITPLRSRRTLHVQGASAPGRPERANEDRWGARGPLAWVIDGASQPAGTEGALSAADYARRLGEELSVRATWESAALPEILAAAIAAVGTADAPGPGPAATVAMLRSRGEELEWLVLGDAGCAVPDEMGQPRVIIDDRLARVAVAQRQARRRARREGAEPQVLAELSQRLYRAELAARNTDGGYWVAADLPEAAEYALTGIAEHGPALLFTDGMSAQVGPGARWVSWAQAWRDWRAHPPRQAVAEAQAAARSQSSSTVDDATLLLAS</sequence>
<dbReference type="RefSeq" id="WP_198489622.1">
    <property type="nucleotide sequence ID" value="NZ_CP066078.1"/>
</dbReference>
<dbReference type="AlphaFoldDB" id="A0A7T4MRZ3"/>
<evidence type="ECO:0000256" key="1">
    <source>
        <dbReference type="SAM" id="MobiDB-lite"/>
    </source>
</evidence>
<dbReference type="EMBL" id="CP066078">
    <property type="protein sequence ID" value="QQC58543.1"/>
    <property type="molecule type" value="Genomic_DNA"/>
</dbReference>
<evidence type="ECO:0000313" key="2">
    <source>
        <dbReference type="EMBL" id="QQC58543.1"/>
    </source>
</evidence>
<gene>
    <name evidence="2" type="ORF">I6H58_05880</name>
</gene>
<dbReference type="Proteomes" id="UP000595221">
    <property type="component" value="Chromosome"/>
</dbReference>
<feature type="region of interest" description="Disordered" evidence="1">
    <location>
        <begin position="1"/>
        <end position="30"/>
    </location>
</feature>
<reference evidence="2 3" key="1">
    <citation type="submission" date="2020-12" db="EMBL/GenBank/DDBJ databases">
        <title>FDA dAtabase for Regulatory Grade micrObial Sequences (FDA-ARGOS): Supporting development and validation of Infectious Disease Dx tests.</title>
        <authorList>
            <person name="Sproer C."/>
            <person name="Gronow S."/>
            <person name="Severitt S."/>
            <person name="Schroder I."/>
            <person name="Tallon L."/>
            <person name="Sadzewicz L."/>
            <person name="Zhao X."/>
            <person name="Boylan J."/>
            <person name="Ott S."/>
            <person name="Bowen H."/>
            <person name="Vavikolanu K."/>
            <person name="Mehta A."/>
            <person name="Aluvathingal J."/>
            <person name="Nadendla S."/>
            <person name="Lowell S."/>
            <person name="Myers T."/>
            <person name="Yan Y."/>
            <person name="Sichtig H."/>
        </authorList>
    </citation>
    <scope>NUCLEOTIDE SEQUENCE [LARGE SCALE GENOMIC DNA]</scope>
    <source>
        <strain evidence="2 3">FDAARGOS_1001</strain>
    </source>
</reference>
<proteinExistence type="predicted"/>
<name>A0A7T4MRZ3_9MICC</name>